<feature type="domain" description="RCK N-terminal" evidence="11">
    <location>
        <begin position="227"/>
        <end position="350"/>
    </location>
</feature>
<evidence type="ECO:0000259" key="12">
    <source>
        <dbReference type="PROSITE" id="PS51202"/>
    </source>
</evidence>
<dbReference type="SUPFAM" id="SSF51735">
    <property type="entry name" value="NAD(P)-binding Rossmann-fold domains"/>
    <property type="match status" value="2"/>
</dbReference>
<organism evidence="13 14">
    <name type="scientific">Faecalibacillus intestinalis</name>
    <dbReference type="NCBI Taxonomy" id="1982626"/>
    <lineage>
        <taxon>Bacteria</taxon>
        <taxon>Bacillati</taxon>
        <taxon>Bacillota</taxon>
        <taxon>Erysipelotrichia</taxon>
        <taxon>Erysipelotrichales</taxon>
        <taxon>Coprobacillaceae</taxon>
        <taxon>Faecalibacillus</taxon>
    </lineage>
</organism>
<evidence type="ECO:0000256" key="7">
    <source>
        <dbReference type="ARBA" id="ARBA00022989"/>
    </source>
</evidence>
<evidence type="ECO:0000256" key="10">
    <source>
        <dbReference type="ARBA" id="ARBA00023136"/>
    </source>
</evidence>
<feature type="domain" description="RCK C-terminal" evidence="12">
    <location>
        <begin position="140"/>
        <end position="223"/>
    </location>
</feature>
<dbReference type="PANTHER" id="PTHR43833:SF5">
    <property type="entry name" value="TRK SYSTEM POTASSIUM UPTAKE PROTEIN TRKA"/>
    <property type="match status" value="1"/>
</dbReference>
<dbReference type="EMBL" id="AP024085">
    <property type="protein sequence ID" value="BCL56913.1"/>
    <property type="molecule type" value="Genomic_DNA"/>
</dbReference>
<gene>
    <name evidence="13" type="primary">trkA</name>
    <name evidence="13" type="ORF">Fi14EGH31_06250</name>
</gene>
<evidence type="ECO:0000256" key="9">
    <source>
        <dbReference type="ARBA" id="ARBA00023065"/>
    </source>
</evidence>
<dbReference type="InterPro" id="IPR050721">
    <property type="entry name" value="Trk_Ktr_HKT_K-transport"/>
</dbReference>
<dbReference type="InterPro" id="IPR006037">
    <property type="entry name" value="RCK_C"/>
</dbReference>
<evidence type="ECO:0000256" key="3">
    <source>
        <dbReference type="ARBA" id="ARBA00022448"/>
    </source>
</evidence>
<dbReference type="Pfam" id="PF02386">
    <property type="entry name" value="TrkH"/>
    <property type="match status" value="1"/>
</dbReference>
<dbReference type="NCBIfam" id="NF007033">
    <property type="entry name" value="PRK09496.1-5"/>
    <property type="match status" value="1"/>
</dbReference>
<name>A0A7I8DYR3_9FIRM</name>
<dbReference type="PROSITE" id="PS51201">
    <property type="entry name" value="RCK_N"/>
    <property type="match status" value="2"/>
</dbReference>
<keyword evidence="8" id="KW-0520">NAD</keyword>
<dbReference type="GeneID" id="70579064"/>
<dbReference type="Gene3D" id="3.30.70.1450">
    <property type="entry name" value="Regulator of K+ conductance, C-terminal domain"/>
    <property type="match status" value="1"/>
</dbReference>
<dbReference type="SUPFAM" id="SSF116726">
    <property type="entry name" value="TrkA C-terminal domain-like"/>
    <property type="match status" value="1"/>
</dbReference>
<evidence type="ECO:0000256" key="5">
    <source>
        <dbReference type="ARBA" id="ARBA00022692"/>
    </source>
</evidence>
<dbReference type="Pfam" id="PF02080">
    <property type="entry name" value="TrkA_C"/>
    <property type="match status" value="1"/>
</dbReference>
<dbReference type="NCBIfam" id="NF007039">
    <property type="entry name" value="PRK09496.3-2"/>
    <property type="match status" value="1"/>
</dbReference>
<keyword evidence="5" id="KW-0812">Transmembrane</keyword>
<dbReference type="PRINTS" id="PR00335">
    <property type="entry name" value="KUPTAKETRKA"/>
</dbReference>
<evidence type="ECO:0000256" key="2">
    <source>
        <dbReference type="ARBA" id="ARBA00017378"/>
    </source>
</evidence>
<evidence type="ECO:0000313" key="14">
    <source>
        <dbReference type="Proteomes" id="UP000593842"/>
    </source>
</evidence>
<keyword evidence="7" id="KW-1133">Transmembrane helix</keyword>
<dbReference type="PROSITE" id="PS51202">
    <property type="entry name" value="RCK_C"/>
    <property type="match status" value="1"/>
</dbReference>
<evidence type="ECO:0000256" key="1">
    <source>
        <dbReference type="ARBA" id="ARBA00004141"/>
    </source>
</evidence>
<evidence type="ECO:0000313" key="13">
    <source>
        <dbReference type="EMBL" id="BCL56913.1"/>
    </source>
</evidence>
<evidence type="ECO:0000256" key="4">
    <source>
        <dbReference type="ARBA" id="ARBA00022538"/>
    </source>
</evidence>
<dbReference type="AlphaFoldDB" id="A0A7I8DYR3"/>
<dbReference type="GO" id="GO:0005886">
    <property type="term" value="C:plasma membrane"/>
    <property type="evidence" value="ECO:0007669"/>
    <property type="project" value="InterPro"/>
</dbReference>
<keyword evidence="9" id="KW-0406">Ion transport</keyword>
<evidence type="ECO:0000256" key="8">
    <source>
        <dbReference type="ARBA" id="ARBA00023027"/>
    </source>
</evidence>
<dbReference type="PANTHER" id="PTHR43833">
    <property type="entry name" value="POTASSIUM CHANNEL PROTEIN 2-RELATED-RELATED"/>
    <property type="match status" value="1"/>
</dbReference>
<sequence length="468" mass="51618">MKIIVLGAGKVGKTLIKHMSNEDHDIIVVDQNATKVEEVVNQYDVIGVVGNGGSYDILMEAGAEDANLIICVTTSDELNILAGLMAKKIGTRHTIARVRNPDDSSQRDFMRNQLGFSMIVNPELEAASEICRVLSFPSAVKVDTFSRGKVELAEFFVEDHSRLNGVELNQLHKITKTNILICAVSHNEDVIIPDGNYAIKPGNHLYITGTHRDLSRFYLDIGVITNRIKNVIIGGGKIAYYLSKQLSTQGIKVKIIEKDKNRCQILAEKLPYVTIIHGDGSDDELLNEEGIENTDAVLALTGLDEENIVLSLSAKSLYHKKTIAKVTRMNYTGLSDVLKVDSIVAPKKIVASQIIRYVRAKMTKDHDSAVKTLYKIVDGEVEAVEFKVTEHFNYLLILSCYKIDFTSAFSAVATCLNNVGPGMNVVGPVGNFSSLSDVSKLVLSFDMLAGRLEIFPMLLLFAPSQWRK</sequence>
<dbReference type="RefSeq" id="WP_117865390.1">
    <property type="nucleotide sequence ID" value="NZ_AP024085.1"/>
</dbReference>
<dbReference type="InterPro" id="IPR003445">
    <property type="entry name" value="Cat_transpt"/>
</dbReference>
<keyword evidence="10" id="KW-0472">Membrane</keyword>
<comment type="subcellular location">
    <subcellularLocation>
        <location evidence="1">Membrane</location>
        <topology evidence="1">Multi-pass membrane protein</topology>
    </subcellularLocation>
</comment>
<dbReference type="Pfam" id="PF02254">
    <property type="entry name" value="TrkA_N"/>
    <property type="match status" value="2"/>
</dbReference>
<evidence type="ECO:0000256" key="6">
    <source>
        <dbReference type="ARBA" id="ARBA00022958"/>
    </source>
</evidence>
<evidence type="ECO:0000259" key="11">
    <source>
        <dbReference type="PROSITE" id="PS51201"/>
    </source>
</evidence>
<keyword evidence="3" id="KW-0813">Transport</keyword>
<keyword evidence="6" id="KW-0630">Potassium</keyword>
<feature type="domain" description="RCK N-terminal" evidence="11">
    <location>
        <begin position="1"/>
        <end position="118"/>
    </location>
</feature>
<protein>
    <recommendedName>
        <fullName evidence="2">Trk system potassium uptake protein TrkA</fullName>
    </recommendedName>
</protein>
<dbReference type="InterPro" id="IPR003148">
    <property type="entry name" value="RCK_N"/>
</dbReference>
<keyword evidence="4" id="KW-0633">Potassium transport</keyword>
<dbReference type="Gene3D" id="3.40.50.720">
    <property type="entry name" value="NAD(P)-binding Rossmann-like Domain"/>
    <property type="match status" value="2"/>
</dbReference>
<dbReference type="InterPro" id="IPR036721">
    <property type="entry name" value="RCK_C_sf"/>
</dbReference>
<reference evidence="14" key="1">
    <citation type="submission" date="2020-09" db="EMBL/GenBank/DDBJ databases">
        <title>Complete genome sequencing of Faecalibacillus intestinalis strain 14EGH31.</title>
        <authorList>
            <person name="Sakamoto M."/>
            <person name="Murakami T."/>
            <person name="Mori H."/>
        </authorList>
    </citation>
    <scope>NUCLEOTIDE SEQUENCE [LARGE SCALE GENOMIC DNA]</scope>
    <source>
        <strain evidence="14">14EGH31</strain>
    </source>
</reference>
<dbReference type="KEGG" id="fit:Fi14EGH31_06250"/>
<dbReference type="Proteomes" id="UP000593842">
    <property type="component" value="Chromosome"/>
</dbReference>
<dbReference type="InterPro" id="IPR006036">
    <property type="entry name" value="K_uptake_TrkA"/>
</dbReference>
<dbReference type="InterPro" id="IPR036291">
    <property type="entry name" value="NAD(P)-bd_dom_sf"/>
</dbReference>
<proteinExistence type="predicted"/>
<accession>A0A7I8DYR3</accession>
<dbReference type="GO" id="GO:0015079">
    <property type="term" value="F:potassium ion transmembrane transporter activity"/>
    <property type="evidence" value="ECO:0007669"/>
    <property type="project" value="InterPro"/>
</dbReference>